<dbReference type="EMBL" id="AZHW01000907">
    <property type="protein sequence ID" value="ETW95518.1"/>
    <property type="molecule type" value="Genomic_DNA"/>
</dbReference>
<gene>
    <name evidence="2" type="ORF">ETSY1_30315</name>
</gene>
<evidence type="ECO:0000313" key="2">
    <source>
        <dbReference type="EMBL" id="ETW95518.1"/>
    </source>
</evidence>
<dbReference type="Pfam" id="PF06832">
    <property type="entry name" value="BiPBP_C"/>
    <property type="match status" value="1"/>
</dbReference>
<dbReference type="Proteomes" id="UP000019141">
    <property type="component" value="Unassembled WGS sequence"/>
</dbReference>
<protein>
    <recommendedName>
        <fullName evidence="1">Penicillin-binding C-terminal domain-containing protein</fullName>
    </recommendedName>
</protein>
<sequence>MLRAIFAELNRHTPSQPLLFSPNLQSASICQLSGQLSTPRCPPMIESFLPNTVPTQTCLLHQPASAALAQPSQPSSLIQLLQPTPGLQLAIDPRLPDAREAFPFRLPQKITPVRTQWLVDGQQVGITHVAQRQFLWPLSRGRHTVQARIWIVERHHPIITPAVEFVVK</sequence>
<dbReference type="InterPro" id="IPR009647">
    <property type="entry name" value="PBP_C"/>
</dbReference>
<evidence type="ECO:0000259" key="1">
    <source>
        <dbReference type="Pfam" id="PF06832"/>
    </source>
</evidence>
<dbReference type="HOGENOM" id="CLU_1583487_0_0_7"/>
<comment type="caution">
    <text evidence="2">The sequence shown here is derived from an EMBL/GenBank/DDBJ whole genome shotgun (WGS) entry which is preliminary data.</text>
</comment>
<feature type="domain" description="Penicillin-binding C-terminal" evidence="1">
    <location>
        <begin position="75"/>
        <end position="146"/>
    </location>
</feature>
<reference evidence="2 3" key="1">
    <citation type="journal article" date="2014" name="Nature">
        <title>An environmental bacterial taxon with a large and distinct metabolic repertoire.</title>
        <authorList>
            <person name="Wilson M.C."/>
            <person name="Mori T."/>
            <person name="Ruckert C."/>
            <person name="Uria A.R."/>
            <person name="Helf M.J."/>
            <person name="Takada K."/>
            <person name="Gernert C."/>
            <person name="Steffens U.A."/>
            <person name="Heycke N."/>
            <person name="Schmitt S."/>
            <person name="Rinke C."/>
            <person name="Helfrich E.J."/>
            <person name="Brachmann A.O."/>
            <person name="Gurgui C."/>
            <person name="Wakimoto T."/>
            <person name="Kracht M."/>
            <person name="Crusemann M."/>
            <person name="Hentschel U."/>
            <person name="Abe I."/>
            <person name="Matsunaga S."/>
            <person name="Kalinowski J."/>
            <person name="Takeyama H."/>
            <person name="Piel J."/>
        </authorList>
    </citation>
    <scope>NUCLEOTIDE SEQUENCE [LARGE SCALE GENOMIC DNA]</scope>
    <source>
        <strain evidence="3">TSY1</strain>
    </source>
</reference>
<proteinExistence type="predicted"/>
<keyword evidence="3" id="KW-1185">Reference proteome</keyword>
<dbReference type="AlphaFoldDB" id="W4LBP5"/>
<accession>W4LBP5</accession>
<organism evidence="2 3">
    <name type="scientific">Entotheonella factor</name>
    <dbReference type="NCBI Taxonomy" id="1429438"/>
    <lineage>
        <taxon>Bacteria</taxon>
        <taxon>Pseudomonadati</taxon>
        <taxon>Nitrospinota/Tectimicrobiota group</taxon>
        <taxon>Candidatus Tectimicrobiota</taxon>
        <taxon>Candidatus Entotheonellia</taxon>
        <taxon>Candidatus Entotheonellales</taxon>
        <taxon>Candidatus Entotheonellaceae</taxon>
        <taxon>Candidatus Entotheonella</taxon>
    </lineage>
</organism>
<name>W4LBP5_ENTF1</name>
<evidence type="ECO:0000313" key="3">
    <source>
        <dbReference type="Proteomes" id="UP000019141"/>
    </source>
</evidence>